<feature type="transmembrane region" description="Helical" evidence="1">
    <location>
        <begin position="88"/>
        <end position="104"/>
    </location>
</feature>
<organism evidence="2">
    <name type="scientific">uncultured Eubacteriales bacterium</name>
    <dbReference type="NCBI Taxonomy" id="172733"/>
    <lineage>
        <taxon>Bacteria</taxon>
        <taxon>Bacillati</taxon>
        <taxon>Bacillota</taxon>
        <taxon>Clostridia</taxon>
        <taxon>Eubacteriales</taxon>
        <taxon>environmental samples</taxon>
    </lineage>
</organism>
<evidence type="ECO:0000256" key="1">
    <source>
        <dbReference type="SAM" id="Phobius"/>
    </source>
</evidence>
<evidence type="ECO:0000313" key="2">
    <source>
        <dbReference type="EMBL" id="SBW06280.1"/>
    </source>
</evidence>
<sequence>MNFLFFYVNLIKAILVVAMIIQLFRRDYKKLVPAAVVIALTFVPWLLSLVHIQINALTGFLFPTVIFMAVYLGAGYKYYDLYPWWDRSIHFLSGILFFGFGMSLTEKELAVGLAGRLVFSFALSLALHEVWEVLEFLSDSVFHTDHQHWQKHSRVVNHQPKKAIQPPGLVDTMIDTIAGIIGAILACAGWWIFLTL</sequence>
<feature type="transmembrane region" description="Helical" evidence="1">
    <location>
        <begin position="6"/>
        <end position="24"/>
    </location>
</feature>
<keyword evidence="1" id="KW-0812">Transmembrane</keyword>
<dbReference type="Pfam" id="PF09997">
    <property type="entry name" value="DUF2238"/>
    <property type="match status" value="1"/>
</dbReference>
<feature type="transmembrane region" description="Helical" evidence="1">
    <location>
        <begin position="56"/>
        <end position="76"/>
    </location>
</feature>
<keyword evidence="1" id="KW-1133">Transmembrane helix</keyword>
<dbReference type="AlphaFoldDB" id="A0A212K3G2"/>
<feature type="transmembrane region" description="Helical" evidence="1">
    <location>
        <begin position="31"/>
        <end position="50"/>
    </location>
</feature>
<dbReference type="EMBL" id="FLUN01000001">
    <property type="protein sequence ID" value="SBW06280.1"/>
    <property type="molecule type" value="Genomic_DNA"/>
</dbReference>
<keyword evidence="1" id="KW-0472">Membrane</keyword>
<proteinExistence type="predicted"/>
<dbReference type="InterPro" id="IPR014509">
    <property type="entry name" value="YjdF-like"/>
</dbReference>
<protein>
    <submittedName>
        <fullName evidence="2">Uncharacterized protein</fullName>
    </submittedName>
</protein>
<name>A0A212K3G2_9FIRM</name>
<accession>A0A212K3G2</accession>
<gene>
    <name evidence="2" type="ORF">KL86CLO1_12141</name>
</gene>
<feature type="transmembrane region" description="Helical" evidence="1">
    <location>
        <begin position="169"/>
        <end position="193"/>
    </location>
</feature>
<reference evidence="2" key="1">
    <citation type="submission" date="2016-04" db="EMBL/GenBank/DDBJ databases">
        <authorList>
            <person name="Evans L.H."/>
            <person name="Alamgir A."/>
            <person name="Owens N."/>
            <person name="Weber N.D."/>
            <person name="Virtaneva K."/>
            <person name="Barbian K."/>
            <person name="Babar A."/>
            <person name="Rosenke K."/>
        </authorList>
    </citation>
    <scope>NUCLEOTIDE SEQUENCE</scope>
    <source>
        <strain evidence="2">86</strain>
    </source>
</reference>